<evidence type="ECO:0000259" key="3">
    <source>
        <dbReference type="PROSITE" id="PS50234"/>
    </source>
</evidence>
<feature type="compositionally biased region" description="Gly residues" evidence="2">
    <location>
        <begin position="480"/>
        <end position="532"/>
    </location>
</feature>
<evidence type="ECO:0000256" key="2">
    <source>
        <dbReference type="SAM" id="MobiDB-lite"/>
    </source>
</evidence>
<feature type="region of interest" description="Disordered" evidence="2">
    <location>
        <begin position="480"/>
        <end position="586"/>
    </location>
</feature>
<dbReference type="Pfam" id="PF02494">
    <property type="entry name" value="HYR"/>
    <property type="match status" value="1"/>
</dbReference>
<comment type="caution">
    <text evidence="4">The sequence shown here is derived from an EMBL/GenBank/DDBJ whole genome shotgun (WGS) entry which is preliminary data.</text>
</comment>
<organism evidence="4 5">
    <name type="scientific">Actinacidiphila acididurans</name>
    <dbReference type="NCBI Taxonomy" id="2784346"/>
    <lineage>
        <taxon>Bacteria</taxon>
        <taxon>Bacillati</taxon>
        <taxon>Actinomycetota</taxon>
        <taxon>Actinomycetes</taxon>
        <taxon>Kitasatosporales</taxon>
        <taxon>Streptomycetaceae</taxon>
        <taxon>Actinacidiphila</taxon>
    </lineage>
</organism>
<evidence type="ECO:0000313" key="5">
    <source>
        <dbReference type="Proteomes" id="UP000749040"/>
    </source>
</evidence>
<dbReference type="Gene3D" id="2.60.40.10">
    <property type="entry name" value="Immunoglobulins"/>
    <property type="match status" value="2"/>
</dbReference>
<keyword evidence="1" id="KW-0677">Repeat</keyword>
<dbReference type="Gene3D" id="3.40.50.410">
    <property type="entry name" value="von Willebrand factor, type A domain"/>
    <property type="match status" value="1"/>
</dbReference>
<feature type="region of interest" description="Disordered" evidence="2">
    <location>
        <begin position="387"/>
        <end position="434"/>
    </location>
</feature>
<dbReference type="CDD" id="cd00198">
    <property type="entry name" value="vWFA"/>
    <property type="match status" value="1"/>
</dbReference>
<dbReference type="Pfam" id="PF00092">
    <property type="entry name" value="VWA"/>
    <property type="match status" value="1"/>
</dbReference>
<dbReference type="InterPro" id="IPR002035">
    <property type="entry name" value="VWF_A"/>
</dbReference>
<dbReference type="Proteomes" id="UP000749040">
    <property type="component" value="Unassembled WGS sequence"/>
</dbReference>
<dbReference type="InterPro" id="IPR013783">
    <property type="entry name" value="Ig-like_fold"/>
</dbReference>
<dbReference type="EMBL" id="JADKYB010000010">
    <property type="protein sequence ID" value="MBM9506707.1"/>
    <property type="molecule type" value="Genomic_DNA"/>
</dbReference>
<feature type="compositionally biased region" description="Low complexity" evidence="2">
    <location>
        <begin position="544"/>
        <end position="564"/>
    </location>
</feature>
<dbReference type="InterPro" id="IPR001434">
    <property type="entry name" value="OmcB-like_DUF11"/>
</dbReference>
<feature type="region of interest" description="Disordered" evidence="2">
    <location>
        <begin position="247"/>
        <end position="276"/>
    </location>
</feature>
<dbReference type="RefSeq" id="WP_205358581.1">
    <property type="nucleotide sequence ID" value="NZ_JADKYB010000010.1"/>
</dbReference>
<proteinExistence type="predicted"/>
<dbReference type="SUPFAM" id="SSF53300">
    <property type="entry name" value="vWA-like"/>
    <property type="match status" value="1"/>
</dbReference>
<dbReference type="PROSITE" id="PS50234">
    <property type="entry name" value="VWFA"/>
    <property type="match status" value="1"/>
</dbReference>
<dbReference type="SMART" id="SM00327">
    <property type="entry name" value="VWA"/>
    <property type="match status" value="1"/>
</dbReference>
<sequence>MRRVQRFGAREAAARAPRAAGRAGRVVRLGTAAAALLLAVGIVPGVAAGPRPDAAAQPVTPALVDQALAPGGSLQVTKTVATPVIPPRPDVVLLVDGTNSMGEVIGNVQTYLGDITTKVRQEQPDSRFAVATFGDITDGDARVFTVLQGLTYDLTAVQKGVNQLRTDRGLGSPGPSEDWINALWQIANGSGGETAFRPGASPVVVLVSDASSHDPSNGHTLGDATAALNAAGARVLALDVATSIGDGLNGSGGPYKNTADKTAAADPPVEDENHEPNEATTVVNATNGKLFERIDAAQVADTIAQGLANLPTAVTHQTLGCDPALGVTLDPASRTVTSGTAATFTETIGVAPDAPQGAELTCVVQFLLDGKVPDAAAPDVVAQDAVSRRTRPVRTGTYDPAASTAADPGSTVADPGTGEAGGTDRTGVPPSARAAGFGDQSCGWGAIAGLAGGLVGGSGGGLVAGAVGGLIGGTDDCGSGTGTGTGPGTASGDASGGPGGGIGLLGGTGAGPGTAAGDSQGGSPGTTQGGAAQGTTEGPGGPPGTTAGTTSGPTPGPTTGTTAGAPGGTPGGPGAPPGTDLPTPANPYQEIIGIAVRDVTAPVVTLDSRAVQAAGPSGTRITYTATAQDAVDGPLPVTCAPPSGTLFPLGTTKVTCTATDAAGNTGSATAAFTVLPAPVPDQADLAVRISVAPTPAYTGAGTYARITVTNTGPRTATGVVVSTAWPRPAGSGASSVGSLPACTAAAPCDVPPGGRLTLLQQAVYHVALTGTVRVSVHGAPRDPRTGDNSASARIRVLRPVLTVAPDVVKPGDVVLARGRDFPPGTVVPLSWSRGITASSTPVVVAPDGTFEAQVLVVAKDVLGPRDLRARPAGLDPPSRPVLVVQPSVQPPDFAGRG</sequence>
<reference evidence="4 5" key="1">
    <citation type="submission" date="2021-01" db="EMBL/GenBank/DDBJ databases">
        <title>Streptomyces acididurans sp. nov., isolated from a peat swamp forest soil.</title>
        <authorList>
            <person name="Chantavorakit T."/>
            <person name="Duangmal K."/>
        </authorList>
    </citation>
    <scope>NUCLEOTIDE SEQUENCE [LARGE SCALE GENOMIC DNA]</scope>
    <source>
        <strain evidence="4 5">KK5PA1</strain>
    </source>
</reference>
<keyword evidence="5" id="KW-1185">Reference proteome</keyword>
<gene>
    <name evidence="4" type="ORF">ITX44_19520</name>
</gene>
<dbReference type="InterPro" id="IPR003410">
    <property type="entry name" value="HYR_dom"/>
</dbReference>
<dbReference type="Pfam" id="PF01345">
    <property type="entry name" value="DUF11"/>
    <property type="match status" value="1"/>
</dbReference>
<feature type="domain" description="VWFA" evidence="3">
    <location>
        <begin position="90"/>
        <end position="294"/>
    </location>
</feature>
<name>A0ABS2TV74_9ACTN</name>
<dbReference type="InterPro" id="IPR036465">
    <property type="entry name" value="vWFA_dom_sf"/>
</dbReference>
<evidence type="ECO:0000256" key="1">
    <source>
        <dbReference type="ARBA" id="ARBA00022737"/>
    </source>
</evidence>
<evidence type="ECO:0000313" key="4">
    <source>
        <dbReference type="EMBL" id="MBM9506707.1"/>
    </source>
</evidence>
<accession>A0ABS2TV74</accession>
<protein>
    <submittedName>
        <fullName evidence="4">HYR domain-containing protein</fullName>
    </submittedName>
</protein>